<evidence type="ECO:0000313" key="1">
    <source>
        <dbReference type="EMBL" id="AUB40320.1"/>
    </source>
</evidence>
<dbReference type="Proteomes" id="UP000232003">
    <property type="component" value="Chromosome"/>
</dbReference>
<gene>
    <name evidence="1" type="ORF">COO91_06329</name>
</gene>
<dbReference type="KEGG" id="nfl:COO91_06329"/>
<accession>A0A2K8SY63</accession>
<dbReference type="EMBL" id="CP024785">
    <property type="protein sequence ID" value="AUB40320.1"/>
    <property type="molecule type" value="Genomic_DNA"/>
</dbReference>
<dbReference type="AlphaFoldDB" id="A0A2K8SY63"/>
<name>A0A2K8SY63_9NOSO</name>
<evidence type="ECO:0000313" key="2">
    <source>
        <dbReference type="Proteomes" id="UP000232003"/>
    </source>
</evidence>
<proteinExistence type="predicted"/>
<reference evidence="1 2" key="1">
    <citation type="submission" date="2017-11" db="EMBL/GenBank/DDBJ databases">
        <title>Complete genome of a free-living desiccation-tolerant cyanobacterium and its photosynthetic adaptation to extreme terrestrial habitat.</title>
        <authorList>
            <person name="Shang J."/>
        </authorList>
    </citation>
    <scope>NUCLEOTIDE SEQUENCE [LARGE SCALE GENOMIC DNA]</scope>
    <source>
        <strain evidence="1 2">CCNUN1</strain>
    </source>
</reference>
<sequence>MTNTGRMRVNRAIAVPTMSAKRWEYVSVLADWLFEFIQN</sequence>
<keyword evidence="2" id="KW-1185">Reference proteome</keyword>
<organism evidence="1 2">
    <name type="scientific">Nostoc flagelliforme CCNUN1</name>
    <dbReference type="NCBI Taxonomy" id="2038116"/>
    <lineage>
        <taxon>Bacteria</taxon>
        <taxon>Bacillati</taxon>
        <taxon>Cyanobacteriota</taxon>
        <taxon>Cyanophyceae</taxon>
        <taxon>Nostocales</taxon>
        <taxon>Nostocaceae</taxon>
        <taxon>Nostoc</taxon>
    </lineage>
</organism>
<protein>
    <submittedName>
        <fullName evidence="1">Uncharacterized protein</fullName>
    </submittedName>
</protein>